<dbReference type="PROSITE" id="PS51755">
    <property type="entry name" value="OMPR_PHOB"/>
    <property type="match status" value="1"/>
</dbReference>
<evidence type="ECO:0000259" key="7">
    <source>
        <dbReference type="PROSITE" id="PS51755"/>
    </source>
</evidence>
<dbReference type="InterPro" id="IPR039420">
    <property type="entry name" value="WalR-like"/>
</dbReference>
<evidence type="ECO:0000259" key="6">
    <source>
        <dbReference type="PROSITE" id="PS50110"/>
    </source>
</evidence>
<evidence type="ECO:0000256" key="3">
    <source>
        <dbReference type="ARBA" id="ARBA00023125"/>
    </source>
</evidence>
<evidence type="ECO:0000256" key="1">
    <source>
        <dbReference type="ARBA" id="ARBA00022553"/>
    </source>
</evidence>
<keyword evidence="9" id="KW-1185">Reference proteome</keyword>
<feature type="modified residue" description="4-aspartylphosphate" evidence="4">
    <location>
        <position position="67"/>
    </location>
</feature>
<dbReference type="Gene3D" id="3.40.50.2300">
    <property type="match status" value="1"/>
</dbReference>
<organism evidence="8 9">
    <name type="scientific">Dysgonomonas alginatilytica</name>
    <dbReference type="NCBI Taxonomy" id="1605892"/>
    <lineage>
        <taxon>Bacteria</taxon>
        <taxon>Pseudomonadati</taxon>
        <taxon>Bacteroidota</taxon>
        <taxon>Bacteroidia</taxon>
        <taxon>Bacteroidales</taxon>
        <taxon>Dysgonomonadaceae</taxon>
        <taxon>Dysgonomonas</taxon>
    </lineage>
</organism>
<evidence type="ECO:0000313" key="9">
    <source>
        <dbReference type="Proteomes" id="UP000247973"/>
    </source>
</evidence>
<dbReference type="InterPro" id="IPR036388">
    <property type="entry name" value="WH-like_DNA-bd_sf"/>
</dbReference>
<dbReference type="SMART" id="SM00448">
    <property type="entry name" value="REC"/>
    <property type="match status" value="1"/>
</dbReference>
<sequence length="240" mass="27558">MQNRLLLSTFYKLMSMANILLVEDDENLAFMLSENLEVEGFDVQHVKKGEYVMETIDEQAIDLILMDVDLAGEMNGFDVAERVRLSNSSLPIIFTTGKTHFKDIERGLKLRHVDYQKKPYGTKELLARINNLLNRVSESGSKKFVFSGLSFSPIDQVIEYDGLELRVAKTEAAFLRLLCENANGVVTKESIVWLLWGEQDVYQKEHSLNNLTHKIRKYLEGNPYVELVTISKVGYKLMER</sequence>
<dbReference type="InterPro" id="IPR001789">
    <property type="entry name" value="Sig_transdc_resp-reg_receiver"/>
</dbReference>
<keyword evidence="3 5" id="KW-0238">DNA-binding</keyword>
<dbReference type="GO" id="GO:0032993">
    <property type="term" value="C:protein-DNA complex"/>
    <property type="evidence" value="ECO:0007669"/>
    <property type="project" value="TreeGrafter"/>
</dbReference>
<protein>
    <submittedName>
        <fullName evidence="8">Two-component system alkaline phosphatase synthesis response regulator PhoP</fullName>
    </submittedName>
</protein>
<dbReference type="SUPFAM" id="SSF52172">
    <property type="entry name" value="CheY-like"/>
    <property type="match status" value="1"/>
</dbReference>
<keyword evidence="1 4" id="KW-0597">Phosphoprotein</keyword>
<dbReference type="SMART" id="SM00862">
    <property type="entry name" value="Trans_reg_C"/>
    <property type="match status" value="1"/>
</dbReference>
<dbReference type="PROSITE" id="PS50110">
    <property type="entry name" value="RESPONSE_REGULATORY"/>
    <property type="match status" value="1"/>
</dbReference>
<dbReference type="InterPro" id="IPR001867">
    <property type="entry name" value="OmpR/PhoB-type_DNA-bd"/>
</dbReference>
<dbReference type="PANTHER" id="PTHR48111">
    <property type="entry name" value="REGULATOR OF RPOS"/>
    <property type="match status" value="1"/>
</dbReference>
<dbReference type="GO" id="GO:0000976">
    <property type="term" value="F:transcription cis-regulatory region binding"/>
    <property type="evidence" value="ECO:0007669"/>
    <property type="project" value="TreeGrafter"/>
</dbReference>
<dbReference type="OrthoDB" id="1646880at2"/>
<reference evidence="8 9" key="1">
    <citation type="submission" date="2018-03" db="EMBL/GenBank/DDBJ databases">
        <title>Genomic Encyclopedia of Archaeal and Bacterial Type Strains, Phase II (KMG-II): from individual species to whole genera.</title>
        <authorList>
            <person name="Goeker M."/>
        </authorList>
    </citation>
    <scope>NUCLEOTIDE SEQUENCE [LARGE SCALE GENOMIC DNA]</scope>
    <source>
        <strain evidence="8 9">DSM 100214</strain>
    </source>
</reference>
<dbReference type="EMBL" id="QICL01000003">
    <property type="protein sequence ID" value="PXV67558.1"/>
    <property type="molecule type" value="Genomic_DNA"/>
</dbReference>
<keyword evidence="2" id="KW-0902">Two-component regulatory system</keyword>
<feature type="DNA-binding region" description="OmpR/PhoB-type" evidence="5">
    <location>
        <begin position="141"/>
        <end position="239"/>
    </location>
</feature>
<dbReference type="GO" id="GO:0000156">
    <property type="term" value="F:phosphorelay response regulator activity"/>
    <property type="evidence" value="ECO:0007669"/>
    <property type="project" value="TreeGrafter"/>
</dbReference>
<evidence type="ECO:0000256" key="2">
    <source>
        <dbReference type="ARBA" id="ARBA00023012"/>
    </source>
</evidence>
<dbReference type="Pfam" id="PF00072">
    <property type="entry name" value="Response_reg"/>
    <property type="match status" value="1"/>
</dbReference>
<dbReference type="InterPro" id="IPR011006">
    <property type="entry name" value="CheY-like_superfamily"/>
</dbReference>
<dbReference type="Proteomes" id="UP000247973">
    <property type="component" value="Unassembled WGS sequence"/>
</dbReference>
<dbReference type="AlphaFoldDB" id="A0A2V3PTR1"/>
<gene>
    <name evidence="8" type="ORF">CLV62_103231</name>
</gene>
<evidence type="ECO:0000256" key="5">
    <source>
        <dbReference type="PROSITE-ProRule" id="PRU01091"/>
    </source>
</evidence>
<dbReference type="Pfam" id="PF00486">
    <property type="entry name" value="Trans_reg_C"/>
    <property type="match status" value="1"/>
</dbReference>
<feature type="domain" description="OmpR/PhoB-type" evidence="7">
    <location>
        <begin position="141"/>
        <end position="239"/>
    </location>
</feature>
<dbReference type="GO" id="GO:0005829">
    <property type="term" value="C:cytosol"/>
    <property type="evidence" value="ECO:0007669"/>
    <property type="project" value="TreeGrafter"/>
</dbReference>
<accession>A0A2V3PTR1</accession>
<evidence type="ECO:0000313" key="8">
    <source>
        <dbReference type="EMBL" id="PXV67558.1"/>
    </source>
</evidence>
<comment type="caution">
    <text evidence="8">The sequence shown here is derived from an EMBL/GenBank/DDBJ whole genome shotgun (WGS) entry which is preliminary data.</text>
</comment>
<dbReference type="PANTHER" id="PTHR48111:SF40">
    <property type="entry name" value="PHOSPHATE REGULON TRANSCRIPTIONAL REGULATORY PROTEIN PHOB"/>
    <property type="match status" value="1"/>
</dbReference>
<dbReference type="Gene3D" id="1.10.10.10">
    <property type="entry name" value="Winged helix-like DNA-binding domain superfamily/Winged helix DNA-binding domain"/>
    <property type="match status" value="1"/>
</dbReference>
<dbReference type="GO" id="GO:0006355">
    <property type="term" value="P:regulation of DNA-templated transcription"/>
    <property type="evidence" value="ECO:0007669"/>
    <property type="project" value="InterPro"/>
</dbReference>
<evidence type="ECO:0000256" key="4">
    <source>
        <dbReference type="PROSITE-ProRule" id="PRU00169"/>
    </source>
</evidence>
<proteinExistence type="predicted"/>
<feature type="domain" description="Response regulatory" evidence="6">
    <location>
        <begin position="18"/>
        <end position="133"/>
    </location>
</feature>
<name>A0A2V3PTR1_9BACT</name>